<keyword evidence="5" id="KW-1185">Reference proteome</keyword>
<dbReference type="EMBL" id="OY731407">
    <property type="protein sequence ID" value="CAJ1977752.1"/>
    <property type="molecule type" value="Genomic_DNA"/>
</dbReference>
<dbReference type="Proteomes" id="UP001189624">
    <property type="component" value="Chromosome 10"/>
</dbReference>
<dbReference type="PANTHER" id="PTHR47491:SF5">
    <property type="entry name" value="CAP-GLY DOMAIN LINKER"/>
    <property type="match status" value="1"/>
</dbReference>
<reference evidence="4" key="1">
    <citation type="submission" date="2023-10" db="EMBL/GenBank/DDBJ databases">
        <authorList>
            <person name="Domelevo Entfellner J.-B."/>
        </authorList>
    </citation>
    <scope>NUCLEOTIDE SEQUENCE</scope>
</reference>
<evidence type="ECO:0000313" key="5">
    <source>
        <dbReference type="Proteomes" id="UP001189624"/>
    </source>
</evidence>
<feature type="compositionally biased region" description="Polar residues" evidence="2">
    <location>
        <begin position="189"/>
        <end position="200"/>
    </location>
</feature>
<evidence type="ECO:0000256" key="1">
    <source>
        <dbReference type="SAM" id="Coils"/>
    </source>
</evidence>
<name>A0AA86W3K2_9FABA</name>
<evidence type="ECO:0000256" key="2">
    <source>
        <dbReference type="SAM" id="MobiDB-lite"/>
    </source>
</evidence>
<feature type="region of interest" description="Disordered" evidence="2">
    <location>
        <begin position="60"/>
        <end position="225"/>
    </location>
</feature>
<dbReference type="InterPro" id="IPR056070">
    <property type="entry name" value="DUF7653"/>
</dbReference>
<accession>A0AA86W3K2</accession>
<keyword evidence="1" id="KW-0175">Coiled coil</keyword>
<proteinExistence type="predicted"/>
<sequence length="949" mass="108674">MKRLFFFKSSASSSGSNNSAAPPKSTTKQKAWDSFSEIGVNNQDYGKAEDYFQNPKGLFSKSRKHISDNQSSCGGPDLRRSRSLSSCACQFRDPTRSPSSSIVSDPYNQIEHSSRCQAPNYEKQKRDKPTQVAVSSVQNSHRYERPRSTSSSRSHHESSGNSSTCSSNITSKVVDRYIDGEQHPEESRPMNNSQRNNSRHGSYGVKLPPKVQLTAPNSPTHEVTDKPRVHSFREAKVTRLRFSSRDWSENGVGPASPRSLAKNVIERLSQSCDLSKTCSQNVNVENPITIEDIYSRSVNGHYDSDFDYAQPKNDLLDEPYRLANGNHGNLEGLSCDESEEDADAELIRKSKEAEERVIIFSKKLERESFFPDGGYDVSALIQTIRRLLEEKISLAVEVSTHLRSQISDRIFAREELSRVKTDLEYRTQRLEKEKNEMQSALEKELDRRSDDWSFKVEKYQLEEQRLRERVRELAEQNVSLQREVSSLSEREMESKSVMAYTDQQLKGLTDKSEIMKKEILDLQQNLLELQEKYKVAEENRDCILRNFEEKEKECKELHKSLTRLLRTCSEQEKTITGLQDGFSEELHKNQPMESVDKHTAKMRMEQMRLTGVELALRKELESCRFEADSLRHENIILLNRLKGDRKECVAATFRLDKELWARIYCLQNEGLTMLNESSYLCSRLLEFVKGKGSRLRQNVQLDLGAIGNGLDGQFIVESETKIQGLRSGTEGLTRSLQMMSSLLKDKSNPLTSKFQSECIDAAKLATLNDQSSEDILRTELKAECLVTSLLREKLYSKELQAEQMEAELATAVRGNDILRCEVQNALDNLSSVTHKLKDLELQMLKKDESRNCLQNDLQESNRELTIMRGKLPKVTEERDYMWEQVKQYNEQNMLLNAEVNVLKKKIETLEENNLEKEGQISILQDSLAKRSFDGLLGSPEHKFFGTKIL</sequence>
<dbReference type="AlphaFoldDB" id="A0AA86W3K2"/>
<evidence type="ECO:0000259" key="3">
    <source>
        <dbReference type="Pfam" id="PF24670"/>
    </source>
</evidence>
<dbReference type="PANTHER" id="PTHR47491">
    <property type="entry name" value="CAP-GLY DOMAIN LINKER"/>
    <property type="match status" value="1"/>
</dbReference>
<feature type="coiled-coil region" evidence="1">
    <location>
        <begin position="413"/>
        <end position="567"/>
    </location>
</feature>
<evidence type="ECO:0000313" key="4">
    <source>
        <dbReference type="EMBL" id="CAJ1977752.1"/>
    </source>
</evidence>
<feature type="compositionally biased region" description="Basic and acidic residues" evidence="2">
    <location>
        <begin position="173"/>
        <end position="188"/>
    </location>
</feature>
<gene>
    <name evidence="4" type="ORF">AYBTSS11_LOCUS29922</name>
</gene>
<feature type="region of interest" description="Disordered" evidence="2">
    <location>
        <begin position="1"/>
        <end position="31"/>
    </location>
</feature>
<dbReference type="Gramene" id="rna-AYBTSS11_LOCUS29922">
    <property type="protein sequence ID" value="CAJ1977752.1"/>
    <property type="gene ID" value="gene-AYBTSS11_LOCUS29922"/>
</dbReference>
<feature type="compositionally biased region" description="Low complexity" evidence="2">
    <location>
        <begin position="159"/>
        <end position="171"/>
    </location>
</feature>
<protein>
    <recommendedName>
        <fullName evidence="3">DUF7653 domain-containing protein</fullName>
    </recommendedName>
</protein>
<dbReference type="Pfam" id="PF24670">
    <property type="entry name" value="DUF7653"/>
    <property type="match status" value="1"/>
</dbReference>
<feature type="compositionally biased region" description="Polar residues" evidence="2">
    <location>
        <begin position="96"/>
        <end position="117"/>
    </location>
</feature>
<feature type="compositionally biased region" description="Low complexity" evidence="2">
    <location>
        <begin position="8"/>
        <end position="25"/>
    </location>
</feature>
<feature type="coiled-coil region" evidence="1">
    <location>
        <begin position="822"/>
        <end position="856"/>
    </location>
</feature>
<feature type="domain" description="DUF7653" evidence="3">
    <location>
        <begin position="615"/>
        <end position="747"/>
    </location>
</feature>
<feature type="coiled-coil region" evidence="1">
    <location>
        <begin position="885"/>
        <end position="926"/>
    </location>
</feature>
<organism evidence="4 5">
    <name type="scientific">Sphenostylis stenocarpa</name>
    <dbReference type="NCBI Taxonomy" id="92480"/>
    <lineage>
        <taxon>Eukaryota</taxon>
        <taxon>Viridiplantae</taxon>
        <taxon>Streptophyta</taxon>
        <taxon>Embryophyta</taxon>
        <taxon>Tracheophyta</taxon>
        <taxon>Spermatophyta</taxon>
        <taxon>Magnoliopsida</taxon>
        <taxon>eudicotyledons</taxon>
        <taxon>Gunneridae</taxon>
        <taxon>Pentapetalae</taxon>
        <taxon>rosids</taxon>
        <taxon>fabids</taxon>
        <taxon>Fabales</taxon>
        <taxon>Fabaceae</taxon>
        <taxon>Papilionoideae</taxon>
        <taxon>50 kb inversion clade</taxon>
        <taxon>NPAAA clade</taxon>
        <taxon>indigoferoid/millettioid clade</taxon>
        <taxon>Phaseoleae</taxon>
        <taxon>Sphenostylis</taxon>
    </lineage>
</organism>